<evidence type="ECO:0000313" key="2">
    <source>
        <dbReference type="EMBL" id="MBJ2138187.1"/>
    </source>
</evidence>
<dbReference type="RefSeq" id="WP_198825582.1">
    <property type="nucleotide sequence ID" value="NZ_JAEILT010000029.1"/>
</dbReference>
<feature type="transmembrane region" description="Helical" evidence="1">
    <location>
        <begin position="54"/>
        <end position="77"/>
    </location>
</feature>
<sequence length="140" mass="15752">MNKNQFRLFLFSSVIFAILALVVSFWFPSQNVDVVNDFIIELEMASPEQYFSDMLLLVIGVLMSVAVVASYAGLLFFKSWARHLYVASFVLALPTYFVGGLFVTSGLEDLLYDLSMLISGAVVALIYYSPVKEYFVDTKI</sequence>
<feature type="transmembrane region" description="Helical" evidence="1">
    <location>
        <begin position="84"/>
        <end position="104"/>
    </location>
</feature>
<organism evidence="2 3">
    <name type="scientific">Paraglaciecola chathamensis</name>
    <dbReference type="NCBI Taxonomy" id="368405"/>
    <lineage>
        <taxon>Bacteria</taxon>
        <taxon>Pseudomonadati</taxon>
        <taxon>Pseudomonadota</taxon>
        <taxon>Gammaproteobacteria</taxon>
        <taxon>Alteromonadales</taxon>
        <taxon>Alteromonadaceae</taxon>
        <taxon>Paraglaciecola</taxon>
    </lineage>
</organism>
<accession>A0ABS0WI72</accession>
<feature type="transmembrane region" description="Helical" evidence="1">
    <location>
        <begin position="110"/>
        <end position="129"/>
    </location>
</feature>
<proteinExistence type="predicted"/>
<name>A0ABS0WI72_9ALTE</name>
<evidence type="ECO:0000256" key="1">
    <source>
        <dbReference type="SAM" id="Phobius"/>
    </source>
</evidence>
<keyword evidence="1" id="KW-1133">Transmembrane helix</keyword>
<reference evidence="2 3" key="1">
    <citation type="submission" date="2020-12" db="EMBL/GenBank/DDBJ databases">
        <title>Draft genome sequences of nine environmental bacterial isolates colonizing plastic.</title>
        <authorList>
            <person name="Borre I."/>
            <person name="Sonnenschein E.C."/>
        </authorList>
    </citation>
    <scope>NUCLEOTIDE SEQUENCE [LARGE SCALE GENOMIC DNA]</scope>
    <source>
        <strain evidence="2 3">IB30</strain>
    </source>
</reference>
<dbReference type="Proteomes" id="UP000649232">
    <property type="component" value="Unassembled WGS sequence"/>
</dbReference>
<evidence type="ECO:0000313" key="3">
    <source>
        <dbReference type="Proteomes" id="UP000649232"/>
    </source>
</evidence>
<gene>
    <name evidence="2" type="ORF">JEU11_17120</name>
</gene>
<protein>
    <submittedName>
        <fullName evidence="2">Uncharacterized protein</fullName>
    </submittedName>
</protein>
<keyword evidence="1" id="KW-0812">Transmembrane</keyword>
<feature type="transmembrane region" description="Helical" evidence="1">
    <location>
        <begin position="7"/>
        <end position="27"/>
    </location>
</feature>
<dbReference type="EMBL" id="JAEILT010000029">
    <property type="protein sequence ID" value="MBJ2138187.1"/>
    <property type="molecule type" value="Genomic_DNA"/>
</dbReference>
<keyword evidence="1" id="KW-0472">Membrane</keyword>
<comment type="caution">
    <text evidence="2">The sequence shown here is derived from an EMBL/GenBank/DDBJ whole genome shotgun (WGS) entry which is preliminary data.</text>
</comment>